<name>A0A166GD02_SECCO</name>
<comment type="caution">
    <text evidence="4">The sequence shown here is derived from an EMBL/GenBank/DDBJ whole genome shotgun (WGS) entry which is preliminary data.</text>
</comment>
<dbReference type="SUPFAM" id="SSF46785">
    <property type="entry name" value="Winged helix' DNA-binding domain"/>
    <property type="match status" value="1"/>
</dbReference>
<dbReference type="InterPro" id="IPR036388">
    <property type="entry name" value="WH-like_DNA-bd_sf"/>
</dbReference>
<dbReference type="PANTHER" id="PTHR18964">
    <property type="entry name" value="ROK (REPRESSOR, ORF, KINASE) FAMILY"/>
    <property type="match status" value="1"/>
</dbReference>
<dbReference type="PATRIC" id="fig|33960.6.peg.3031"/>
<dbReference type="OrthoDB" id="9796533at2"/>
<dbReference type="PANTHER" id="PTHR18964:SF149">
    <property type="entry name" value="BIFUNCTIONAL UDP-N-ACETYLGLUCOSAMINE 2-EPIMERASE_N-ACETYLMANNOSAMINE KINASE"/>
    <property type="match status" value="1"/>
</dbReference>
<keyword evidence="5" id="KW-1185">Reference proteome</keyword>
<evidence type="ECO:0000256" key="1">
    <source>
        <dbReference type="ARBA" id="ARBA00002486"/>
    </source>
</evidence>
<dbReference type="SUPFAM" id="SSF53067">
    <property type="entry name" value="Actin-like ATPase domain"/>
    <property type="match status" value="2"/>
</dbReference>
<dbReference type="InterPro" id="IPR049874">
    <property type="entry name" value="ROK_cs"/>
</dbReference>
<dbReference type="Gene3D" id="1.10.10.10">
    <property type="entry name" value="Winged helix-like DNA-binding domain superfamily/Winged helix DNA-binding domain"/>
    <property type="match status" value="1"/>
</dbReference>
<evidence type="ECO:0000313" key="4">
    <source>
        <dbReference type="EMBL" id="KZL38620.1"/>
    </source>
</evidence>
<gene>
    <name evidence="4" type="ORF">TY91_11925</name>
</gene>
<reference evidence="4 5" key="1">
    <citation type="submission" date="2015-02" db="EMBL/GenBank/DDBJ databases">
        <title>Draft genome sequence of Lactobacillus collinoides CUPV2371 isolated from a natural cider, the first genome sequence of a strain of this species.</title>
        <authorList>
            <person name="Puertas A.I."/>
            <person name="Spano G."/>
            <person name="Capozzi V."/>
            <person name="Lamontanara A."/>
            <person name="Orru L."/>
            <person name="Duenas M.T."/>
        </authorList>
    </citation>
    <scope>NUCLEOTIDE SEQUENCE [LARGE SCALE GENOMIC DNA]</scope>
    <source>
        <strain evidence="4 5">237</strain>
    </source>
</reference>
<dbReference type="InterPro" id="IPR000600">
    <property type="entry name" value="ROK"/>
</dbReference>
<dbReference type="RefSeq" id="WP_063285599.1">
    <property type="nucleotide sequence ID" value="NZ_JYDC01000064.1"/>
</dbReference>
<protein>
    <submittedName>
        <fullName evidence="4">Transcriptional regulator</fullName>
    </submittedName>
</protein>
<evidence type="ECO:0000313" key="5">
    <source>
        <dbReference type="Proteomes" id="UP000076480"/>
    </source>
</evidence>
<dbReference type="EMBL" id="JYDC01000064">
    <property type="protein sequence ID" value="KZL38620.1"/>
    <property type="molecule type" value="Genomic_DNA"/>
</dbReference>
<sequence>MIINKNVMRDHNQKSVLQAIINYGPISRNEISHKLGLNRVTVSKIIGSFVEKKIVLSIGESQSIKNSGRKPEMVAYHATFGFVVSFSISSQLLEMLVTTMDGRVLHYDAKTINNLSVKKISQMMQNNIDHLPNFGTVEGLQAISIGMFGNVYQNKVVFSPFIDFGNFDIRQFFETQYHVPVVIENKANLSAIFEQDFSQQELENIVSLMINEGVGAGVIINRQLFTGNYGQAGEIGRLIIPTQKNERRNLSELPNLDSEWSENAIVEKGKAATKSTHYSMTELVSDYDDHNEGIRDLVEQFCYRLAVLTNDLVAEYDPQMIFFNAAIIDQIPEILKNVQMKLSDVKILPPLVMSKDVKYATLLGGASLAIRTMLHMEETRLIFHR</sequence>
<comment type="similarity">
    <text evidence="2">Belongs to the ROK (NagC/XylR) family.</text>
</comment>
<proteinExistence type="inferred from homology"/>
<organism evidence="4 5">
    <name type="scientific">Secundilactobacillus collinoides</name>
    <name type="common">Lactobacillus collinoides</name>
    <dbReference type="NCBI Taxonomy" id="33960"/>
    <lineage>
        <taxon>Bacteria</taxon>
        <taxon>Bacillati</taxon>
        <taxon>Bacillota</taxon>
        <taxon>Bacilli</taxon>
        <taxon>Lactobacillales</taxon>
        <taxon>Lactobacillaceae</taxon>
        <taxon>Secundilactobacillus</taxon>
    </lineage>
</organism>
<evidence type="ECO:0000256" key="3">
    <source>
        <dbReference type="ARBA" id="ARBA00022629"/>
    </source>
</evidence>
<dbReference type="GO" id="GO:0042732">
    <property type="term" value="P:D-xylose metabolic process"/>
    <property type="evidence" value="ECO:0007669"/>
    <property type="project" value="UniProtKB-KW"/>
</dbReference>
<dbReference type="Proteomes" id="UP000076480">
    <property type="component" value="Unassembled WGS sequence"/>
</dbReference>
<dbReference type="PROSITE" id="PS01125">
    <property type="entry name" value="ROK"/>
    <property type="match status" value="1"/>
</dbReference>
<accession>A0A166GD02</accession>
<comment type="function">
    <text evidence="1">Transcriptional repressor of xylose-utilizing enzymes.</text>
</comment>
<keyword evidence="3" id="KW-0859">Xylose metabolism</keyword>
<dbReference type="Gene3D" id="3.30.420.40">
    <property type="match status" value="2"/>
</dbReference>
<evidence type="ECO:0000256" key="2">
    <source>
        <dbReference type="ARBA" id="ARBA00006479"/>
    </source>
</evidence>
<dbReference type="InterPro" id="IPR043129">
    <property type="entry name" value="ATPase_NBD"/>
</dbReference>
<dbReference type="AlphaFoldDB" id="A0A166GD02"/>
<keyword evidence="3" id="KW-0119">Carbohydrate metabolism</keyword>
<dbReference type="InterPro" id="IPR036390">
    <property type="entry name" value="WH_DNA-bd_sf"/>
</dbReference>
<dbReference type="Pfam" id="PF00480">
    <property type="entry name" value="ROK"/>
    <property type="match status" value="1"/>
</dbReference>